<comment type="caution">
    <text evidence="1">The sequence shown here is derived from an EMBL/GenBank/DDBJ whole genome shotgun (WGS) entry which is preliminary data.</text>
</comment>
<sequence length="133" mass="15225">MKELKFSTRNAILDIYLNVRAYIADVFGGNHDDVTLDWNAVGACIHYFDNRCNIQFRLWEHSDGHLGIPDMTLIIINISFRGSADTIHSEMTAFVHWLQQTSKINGFRHFADENHGPLATDQVLGCRIACYRL</sequence>
<name>A0A2V1IK17_9BACT</name>
<keyword evidence="2" id="KW-1185">Reference proteome</keyword>
<dbReference type="RefSeq" id="WP_107032653.1">
    <property type="nucleotide sequence ID" value="NZ_CAOSXA010000074.1"/>
</dbReference>
<dbReference type="Proteomes" id="UP000244905">
    <property type="component" value="Unassembled WGS sequence"/>
</dbReference>
<proteinExistence type="predicted"/>
<dbReference type="EMBL" id="PUEC01000020">
    <property type="protein sequence ID" value="PWB01532.1"/>
    <property type="molecule type" value="Genomic_DNA"/>
</dbReference>
<dbReference type="GeneID" id="82526515"/>
<accession>A0A2V1IK17</accession>
<evidence type="ECO:0000313" key="2">
    <source>
        <dbReference type="Proteomes" id="UP000244905"/>
    </source>
</evidence>
<reference evidence="2" key="1">
    <citation type="submission" date="2018-02" db="EMBL/GenBank/DDBJ databases">
        <authorList>
            <person name="Clavel T."/>
            <person name="Strowig T."/>
        </authorList>
    </citation>
    <scope>NUCLEOTIDE SEQUENCE [LARGE SCALE GENOMIC DNA]</scope>
    <source>
        <strain evidence="2">DSM 103720</strain>
    </source>
</reference>
<gene>
    <name evidence="1" type="ORF">C5O23_09200</name>
</gene>
<evidence type="ECO:0000313" key="1">
    <source>
        <dbReference type="EMBL" id="PWB01532.1"/>
    </source>
</evidence>
<dbReference type="AlphaFoldDB" id="A0A2V1IK17"/>
<organism evidence="1 2">
    <name type="scientific">Duncaniella muris</name>
    <dbReference type="NCBI Taxonomy" id="2094150"/>
    <lineage>
        <taxon>Bacteria</taxon>
        <taxon>Pseudomonadati</taxon>
        <taxon>Bacteroidota</taxon>
        <taxon>Bacteroidia</taxon>
        <taxon>Bacteroidales</taxon>
        <taxon>Muribaculaceae</taxon>
        <taxon>Duncaniella</taxon>
    </lineage>
</organism>
<protein>
    <submittedName>
        <fullName evidence="1">Uncharacterized protein</fullName>
    </submittedName>
</protein>